<dbReference type="GO" id="GO:0005737">
    <property type="term" value="C:cytoplasm"/>
    <property type="evidence" value="ECO:0007669"/>
    <property type="project" value="UniProtKB-SubCell"/>
</dbReference>
<keyword evidence="5" id="KW-0472">Membrane</keyword>
<dbReference type="GeneTree" id="ENSGT00940000179049"/>
<keyword evidence="2" id="KW-0963">Cytoplasm</keyword>
<evidence type="ECO:0000256" key="3">
    <source>
        <dbReference type="ARBA" id="ARBA00022588"/>
    </source>
</evidence>
<feature type="transmembrane region" description="Helical" evidence="5">
    <location>
        <begin position="72"/>
        <end position="93"/>
    </location>
</feature>
<reference evidence="6" key="2">
    <citation type="submission" date="2025-08" db="UniProtKB">
        <authorList>
            <consortium name="Ensembl"/>
        </authorList>
    </citation>
    <scope>IDENTIFICATION</scope>
</reference>
<dbReference type="PANTHER" id="PTHR46985">
    <property type="entry name" value="NACHT, LRR AND PYD DOMAINS-CONTAINING PROTEIN 1"/>
    <property type="match status" value="1"/>
</dbReference>
<dbReference type="Gene3D" id="2.60.40.10">
    <property type="entry name" value="Immunoglobulins"/>
    <property type="match status" value="1"/>
</dbReference>
<keyword evidence="4" id="KW-0391">Immunity</keyword>
<dbReference type="Gene3D" id="1.10.533.10">
    <property type="entry name" value="Death Domain, Fas"/>
    <property type="match status" value="2"/>
</dbReference>
<dbReference type="AlphaFoldDB" id="A0A4W5P7S4"/>
<dbReference type="PANTHER" id="PTHR46985:SF2">
    <property type="entry name" value="APOPTOSIS-ASSOCIATED SPECK-LIKE PROTEIN CONTAINING A CARD"/>
    <property type="match status" value="1"/>
</dbReference>
<keyword evidence="7" id="KW-1185">Reference proteome</keyword>
<keyword evidence="5" id="KW-1133">Transmembrane helix</keyword>
<proteinExistence type="predicted"/>
<evidence type="ECO:0000313" key="6">
    <source>
        <dbReference type="Ensembl" id="ENSHHUP00000060721.1"/>
    </source>
</evidence>
<dbReference type="InterPro" id="IPR051249">
    <property type="entry name" value="NLRP_Inflammasome"/>
</dbReference>
<dbReference type="Ensembl" id="ENSHHUT00000062785.1">
    <property type="protein sequence ID" value="ENSHHUP00000060721.1"/>
    <property type="gene ID" value="ENSHHUG00000035982.1"/>
</dbReference>
<reference evidence="7" key="1">
    <citation type="submission" date="2018-06" db="EMBL/GenBank/DDBJ databases">
        <title>Genome assembly of Danube salmon.</title>
        <authorList>
            <person name="Macqueen D.J."/>
            <person name="Gundappa M.K."/>
        </authorList>
    </citation>
    <scope>NUCLEOTIDE SEQUENCE [LARGE SCALE GENOMIC DNA]</scope>
</reference>
<evidence type="ECO:0000256" key="5">
    <source>
        <dbReference type="SAM" id="Phobius"/>
    </source>
</evidence>
<accession>A0A4W5P7S4</accession>
<evidence type="ECO:0000256" key="4">
    <source>
        <dbReference type="ARBA" id="ARBA00022859"/>
    </source>
</evidence>
<organism evidence="6 7">
    <name type="scientific">Hucho hucho</name>
    <name type="common">huchen</name>
    <dbReference type="NCBI Taxonomy" id="62062"/>
    <lineage>
        <taxon>Eukaryota</taxon>
        <taxon>Metazoa</taxon>
        <taxon>Chordata</taxon>
        <taxon>Craniata</taxon>
        <taxon>Vertebrata</taxon>
        <taxon>Euteleostomi</taxon>
        <taxon>Actinopterygii</taxon>
        <taxon>Neopterygii</taxon>
        <taxon>Teleostei</taxon>
        <taxon>Protacanthopterygii</taxon>
        <taxon>Salmoniformes</taxon>
        <taxon>Salmonidae</taxon>
        <taxon>Salmoninae</taxon>
        <taxon>Hucho</taxon>
    </lineage>
</organism>
<evidence type="ECO:0000256" key="1">
    <source>
        <dbReference type="ARBA" id="ARBA00004496"/>
    </source>
</evidence>
<dbReference type="InterPro" id="IPR013783">
    <property type="entry name" value="Ig-like_fold"/>
</dbReference>
<evidence type="ECO:0008006" key="8">
    <source>
        <dbReference type="Google" id="ProtNLM"/>
    </source>
</evidence>
<keyword evidence="3" id="KW-0399">Innate immunity</keyword>
<protein>
    <recommendedName>
        <fullName evidence="8">Ig-like domain-containing protein</fullName>
    </recommendedName>
</protein>
<comment type="subcellular location">
    <subcellularLocation>
        <location evidence="1">Cytoplasm</location>
    </subcellularLocation>
</comment>
<dbReference type="InterPro" id="IPR011029">
    <property type="entry name" value="DEATH-like_dom_sf"/>
</dbReference>
<reference evidence="6" key="3">
    <citation type="submission" date="2025-09" db="UniProtKB">
        <authorList>
            <consortium name="Ensembl"/>
        </authorList>
    </citation>
    <scope>IDENTIFICATION</scope>
</reference>
<name>A0A4W5P7S4_9TELE</name>
<keyword evidence="5" id="KW-0812">Transmembrane</keyword>
<dbReference type="SUPFAM" id="SSF47986">
    <property type="entry name" value="DEATH domain"/>
    <property type="match status" value="1"/>
</dbReference>
<evidence type="ECO:0000313" key="7">
    <source>
        <dbReference type="Proteomes" id="UP000314982"/>
    </source>
</evidence>
<sequence>MVWLDSSGTILPADGPPERYRVSEDLYTVRQHVTVDQTDTNTFTCIVQQPEINHKKETEIHVPDLKFPKSQLIFGLLTAAVVVVLLAVGLYKWRKRIEEKKLRKRLKNLEQHVKDFKLARDERRDAQFVDRHRNHLIYNVTNAIPIAFYLIRSERYYSKIFAAWKRFDQMTQFLENLVSKGNRVKSDFYRILLDLEPDVVIDFGAKFVDDHKYYLIQKVTLVKPIIYELFYELYCNPRTSKMNTQDQMRQLYQALEEAEDTRRFKSDFYRILLHPDPRILRDLGKNLSTSGYISLEYKPYLVYHLGKNLSTSSYISLEYKPV</sequence>
<dbReference type="Proteomes" id="UP000314982">
    <property type="component" value="Unassembled WGS sequence"/>
</dbReference>
<evidence type="ECO:0000256" key="2">
    <source>
        <dbReference type="ARBA" id="ARBA00022490"/>
    </source>
</evidence>
<dbReference type="GO" id="GO:0045087">
    <property type="term" value="P:innate immune response"/>
    <property type="evidence" value="ECO:0007669"/>
    <property type="project" value="UniProtKB-KW"/>
</dbReference>